<evidence type="ECO:0000313" key="1">
    <source>
        <dbReference type="EMBL" id="KEO46442.1"/>
    </source>
</evidence>
<dbReference type="EMBL" id="JJMT01000005">
    <property type="protein sequence ID" value="KEO46442.1"/>
    <property type="molecule type" value="Genomic_DNA"/>
</dbReference>
<dbReference type="PATRIC" id="fig|1304.175.peg.1717"/>
<accession>A0A074J1I7</accession>
<sequence>MSEDIKIEIGKRIREERERQGLTREQVCDTEEELTVKQLMRIELGRSLPTIVKLQYISDKLSVSLNYLLGETKLDIPEDYYKAKYKLMKSPVYGDSERIKKKLKDIEELYDNYIDVLPEDELLAIDLIERTLNFMISEEESLIESVFEDYLVQALKKETYSLNDLLLISYYAFRCQDYDYDKERIEKFRRKLINQELQGEELFNVELIGALSAIAGIYVMHHDYKEMKSVVDKMYVLIDKTLQQAYKPAVLVFEAKYYLFYENNRDKATELYNTATVLAEAFGDQVFIKNLKMEMENDLDTSNESK</sequence>
<dbReference type="Gene3D" id="1.25.40.10">
    <property type="entry name" value="Tetratricopeptide repeat domain"/>
    <property type="match status" value="1"/>
</dbReference>
<dbReference type="RefSeq" id="WP_014632992.1">
    <property type="nucleotide sequence ID" value="NZ_CABFMJ010000003.1"/>
</dbReference>
<reference evidence="1 2" key="1">
    <citation type="submission" date="2014-04" db="EMBL/GenBank/DDBJ databases">
        <title>Variable characteristics of bacteriocin-producing Streptococcus salivarius strains isolated from Malaysian subjects.</title>
        <authorList>
            <person name="Philip K."/>
            <person name="Barbour A."/>
        </authorList>
    </citation>
    <scope>NUCLEOTIDE SEQUENCE [LARGE SCALE GENOMIC DNA]</scope>
    <source>
        <strain evidence="1 2">NU10</strain>
    </source>
</reference>
<dbReference type="InterPro" id="IPR010982">
    <property type="entry name" value="Lambda_DNA-bd_dom_sf"/>
</dbReference>
<proteinExistence type="predicted"/>
<protein>
    <submittedName>
        <fullName evidence="1">Transcriptional regulator</fullName>
    </submittedName>
</protein>
<dbReference type="InterPro" id="IPR011990">
    <property type="entry name" value="TPR-like_helical_dom_sf"/>
</dbReference>
<dbReference type="InterPro" id="IPR040799">
    <property type="entry name" value="ComR_TPR"/>
</dbReference>
<name>A0A074J1I7_STRSL</name>
<organism evidence="1 2">
    <name type="scientific">Streptococcus salivarius</name>
    <dbReference type="NCBI Taxonomy" id="1304"/>
    <lineage>
        <taxon>Bacteria</taxon>
        <taxon>Bacillati</taxon>
        <taxon>Bacillota</taxon>
        <taxon>Bacilli</taxon>
        <taxon>Lactobacillales</taxon>
        <taxon>Streptococcaceae</taxon>
        <taxon>Streptococcus</taxon>
    </lineage>
</organism>
<dbReference type="CDD" id="cd00093">
    <property type="entry name" value="HTH_XRE"/>
    <property type="match status" value="1"/>
</dbReference>
<dbReference type="GO" id="GO:0003677">
    <property type="term" value="F:DNA binding"/>
    <property type="evidence" value="ECO:0007669"/>
    <property type="project" value="InterPro"/>
</dbReference>
<gene>
    <name evidence="1" type="ORF">DL07_09010</name>
</gene>
<comment type="caution">
    <text evidence="1">The sequence shown here is derived from an EMBL/GenBank/DDBJ whole genome shotgun (WGS) entry which is preliminary data.</text>
</comment>
<dbReference type="Pfam" id="PF18710">
    <property type="entry name" value="ComR_TPR"/>
    <property type="match status" value="1"/>
</dbReference>
<dbReference type="InterPro" id="IPR001387">
    <property type="entry name" value="Cro/C1-type_HTH"/>
</dbReference>
<dbReference type="AlphaFoldDB" id="A0A074J1I7"/>
<dbReference type="SUPFAM" id="SSF47413">
    <property type="entry name" value="lambda repressor-like DNA-binding domains"/>
    <property type="match status" value="1"/>
</dbReference>
<dbReference type="Proteomes" id="UP000027855">
    <property type="component" value="Unassembled WGS sequence"/>
</dbReference>
<evidence type="ECO:0000313" key="2">
    <source>
        <dbReference type="Proteomes" id="UP000027855"/>
    </source>
</evidence>
<dbReference type="PROSITE" id="PS50943">
    <property type="entry name" value="HTH_CROC1"/>
    <property type="match status" value="1"/>
</dbReference>